<dbReference type="Proteomes" id="UP000694863">
    <property type="component" value="Unplaced"/>
</dbReference>
<name>A0AC55CM36_ECHTE</name>
<proteinExistence type="predicted"/>
<gene>
    <name evidence="2" type="primary">LOC101656178</name>
</gene>
<keyword evidence="1" id="KW-1185">Reference proteome</keyword>
<accession>A0AC55CM36</accession>
<reference evidence="2" key="1">
    <citation type="submission" date="2025-08" db="UniProtKB">
        <authorList>
            <consortium name="RefSeq"/>
        </authorList>
    </citation>
    <scope>IDENTIFICATION</scope>
</reference>
<protein>
    <submittedName>
        <fullName evidence="2">Zinc finger protein 394</fullName>
    </submittedName>
</protein>
<organism evidence="1 2">
    <name type="scientific">Echinops telfairi</name>
    <name type="common">Lesser hedgehog tenrec</name>
    <dbReference type="NCBI Taxonomy" id="9371"/>
    <lineage>
        <taxon>Eukaryota</taxon>
        <taxon>Metazoa</taxon>
        <taxon>Chordata</taxon>
        <taxon>Craniata</taxon>
        <taxon>Vertebrata</taxon>
        <taxon>Euteleostomi</taxon>
        <taxon>Mammalia</taxon>
        <taxon>Eutheria</taxon>
        <taxon>Afrotheria</taxon>
        <taxon>Tenrecidae</taxon>
        <taxon>Tenrecinae</taxon>
        <taxon>Echinops</taxon>
    </lineage>
</organism>
<sequence>MAVRPGGPSPPRRGEFLMVKVEAEPRRDQEADPPGRWQDPESLRQQFRQFRYQEVPGPLEALSRLRELCRRWLRPELRSKEQILELLVLEQFLSILPPEAPAWVRERSAEGWMEGALGGFEPQETKKQNALPKSTNYGSNKI</sequence>
<evidence type="ECO:0000313" key="2">
    <source>
        <dbReference type="RefSeq" id="XP_045140468.1"/>
    </source>
</evidence>
<dbReference type="RefSeq" id="XP_045140468.1">
    <property type="nucleotide sequence ID" value="XM_045284533.1"/>
</dbReference>
<evidence type="ECO:0000313" key="1">
    <source>
        <dbReference type="Proteomes" id="UP000694863"/>
    </source>
</evidence>